<gene>
    <name evidence="1" type="ORF">OFN31_29905</name>
</gene>
<name>A0AAP3A430_ECOLX</name>
<dbReference type="SUPFAM" id="SSF141571">
    <property type="entry name" value="Pentapeptide repeat-like"/>
    <property type="match status" value="1"/>
</dbReference>
<protein>
    <submittedName>
        <fullName evidence="1">Pentapeptide repeat-containing protein</fullName>
    </submittedName>
</protein>
<dbReference type="InterPro" id="IPR001646">
    <property type="entry name" value="5peptide_repeat"/>
</dbReference>
<evidence type="ECO:0000313" key="2">
    <source>
        <dbReference type="Proteomes" id="UP001208624"/>
    </source>
</evidence>
<feature type="non-terminal residue" evidence="1">
    <location>
        <position position="91"/>
    </location>
</feature>
<sequence>IITYQKSLGNETKGMILTNCSCVKTTFNWADLSESDCQKVDFSEANLSNTILPDIVMMKDTKLYRTDLFNPILKAEAESTEEKDISPLAKI</sequence>
<organism evidence="1 2">
    <name type="scientific">Escherichia coli</name>
    <dbReference type="NCBI Taxonomy" id="562"/>
    <lineage>
        <taxon>Bacteria</taxon>
        <taxon>Pseudomonadati</taxon>
        <taxon>Pseudomonadota</taxon>
        <taxon>Gammaproteobacteria</taxon>
        <taxon>Enterobacterales</taxon>
        <taxon>Enterobacteriaceae</taxon>
        <taxon>Escherichia</taxon>
    </lineage>
</organism>
<dbReference type="EMBL" id="JAOVKC010000897">
    <property type="protein sequence ID" value="MCV5625851.1"/>
    <property type="molecule type" value="Genomic_DNA"/>
</dbReference>
<accession>A0AAP3A430</accession>
<dbReference type="AlphaFoldDB" id="A0AAP3A430"/>
<evidence type="ECO:0000313" key="1">
    <source>
        <dbReference type="EMBL" id="MCV5625851.1"/>
    </source>
</evidence>
<proteinExistence type="predicted"/>
<dbReference type="Proteomes" id="UP001208624">
    <property type="component" value="Unassembled WGS sequence"/>
</dbReference>
<reference evidence="1" key="1">
    <citation type="submission" date="2023-06" db="EMBL/GenBank/DDBJ databases">
        <title>Deciphering the underlying mechanisms mediating the transmission of blaNDM gene from human to animals in China.</title>
        <authorList>
            <person name="Chen K."/>
            <person name="Chen S."/>
        </authorList>
    </citation>
    <scope>NUCLEOTIDE SEQUENCE</scope>
    <source>
        <strain evidence="1">1199</strain>
    </source>
</reference>
<dbReference type="Gene3D" id="2.160.20.80">
    <property type="entry name" value="E3 ubiquitin-protein ligase SopA"/>
    <property type="match status" value="1"/>
</dbReference>
<dbReference type="Pfam" id="PF00805">
    <property type="entry name" value="Pentapeptide"/>
    <property type="match status" value="1"/>
</dbReference>
<feature type="non-terminal residue" evidence="1">
    <location>
        <position position="1"/>
    </location>
</feature>
<comment type="caution">
    <text evidence="1">The sequence shown here is derived from an EMBL/GenBank/DDBJ whole genome shotgun (WGS) entry which is preliminary data.</text>
</comment>